<feature type="transmembrane region" description="Helical" evidence="8">
    <location>
        <begin position="100"/>
        <end position="119"/>
    </location>
</feature>
<dbReference type="Gene3D" id="1.20.1530.20">
    <property type="match status" value="1"/>
</dbReference>
<comment type="similarity">
    <text evidence="2">Belongs to the auxin efflux carrier (TC 2.A.69) family.</text>
</comment>
<feature type="transmembrane region" description="Helical" evidence="8">
    <location>
        <begin position="290"/>
        <end position="310"/>
    </location>
</feature>
<keyword evidence="5 8" id="KW-0812">Transmembrane</keyword>
<keyword evidence="3" id="KW-0813">Transport</keyword>
<dbReference type="PANTHER" id="PTHR36838">
    <property type="entry name" value="AUXIN EFFLUX CARRIER FAMILY PROTEIN"/>
    <property type="match status" value="1"/>
</dbReference>
<feature type="transmembrane region" description="Helical" evidence="8">
    <location>
        <begin position="257"/>
        <end position="278"/>
    </location>
</feature>
<evidence type="ECO:0000256" key="4">
    <source>
        <dbReference type="ARBA" id="ARBA00022475"/>
    </source>
</evidence>
<evidence type="ECO:0000313" key="9">
    <source>
        <dbReference type="EMBL" id="RED45086.1"/>
    </source>
</evidence>
<accession>A0A3D9H7Z6</accession>
<keyword evidence="4" id="KW-1003">Cell membrane</keyword>
<protein>
    <recommendedName>
        <fullName evidence="11">AEC family transporter</fullName>
    </recommendedName>
</protein>
<evidence type="ECO:0000256" key="2">
    <source>
        <dbReference type="ARBA" id="ARBA00010145"/>
    </source>
</evidence>
<name>A0A3D9H7Z6_9PROT</name>
<evidence type="ECO:0000256" key="6">
    <source>
        <dbReference type="ARBA" id="ARBA00022989"/>
    </source>
</evidence>
<dbReference type="InterPro" id="IPR004776">
    <property type="entry name" value="Mem_transp_PIN-like"/>
</dbReference>
<dbReference type="RefSeq" id="WP_115938636.1">
    <property type="nucleotide sequence ID" value="NZ_QRDW01000012.1"/>
</dbReference>
<dbReference type="EMBL" id="QRDW01000012">
    <property type="protein sequence ID" value="RED45086.1"/>
    <property type="molecule type" value="Genomic_DNA"/>
</dbReference>
<comment type="caution">
    <text evidence="9">The sequence shown here is derived from an EMBL/GenBank/DDBJ whole genome shotgun (WGS) entry which is preliminary data.</text>
</comment>
<evidence type="ECO:0000256" key="7">
    <source>
        <dbReference type="ARBA" id="ARBA00023136"/>
    </source>
</evidence>
<organism evidence="9 10">
    <name type="scientific">Aestuariispira insulae</name>
    <dbReference type="NCBI Taxonomy" id="1461337"/>
    <lineage>
        <taxon>Bacteria</taxon>
        <taxon>Pseudomonadati</taxon>
        <taxon>Pseudomonadota</taxon>
        <taxon>Alphaproteobacteria</taxon>
        <taxon>Rhodospirillales</taxon>
        <taxon>Kiloniellaceae</taxon>
        <taxon>Aestuariispira</taxon>
    </lineage>
</organism>
<dbReference type="Pfam" id="PF03547">
    <property type="entry name" value="Mem_trans"/>
    <property type="match status" value="1"/>
</dbReference>
<keyword evidence="7 8" id="KW-0472">Membrane</keyword>
<evidence type="ECO:0000313" key="10">
    <source>
        <dbReference type="Proteomes" id="UP000256845"/>
    </source>
</evidence>
<keyword evidence="10" id="KW-1185">Reference proteome</keyword>
<dbReference type="GO" id="GO:0005886">
    <property type="term" value="C:plasma membrane"/>
    <property type="evidence" value="ECO:0007669"/>
    <property type="project" value="UniProtKB-SubCell"/>
</dbReference>
<comment type="subcellular location">
    <subcellularLocation>
        <location evidence="1">Cell membrane</location>
        <topology evidence="1">Multi-pass membrane protein</topology>
    </subcellularLocation>
</comment>
<dbReference type="GO" id="GO:0055085">
    <property type="term" value="P:transmembrane transport"/>
    <property type="evidence" value="ECO:0007669"/>
    <property type="project" value="InterPro"/>
</dbReference>
<feature type="transmembrane region" description="Helical" evidence="8">
    <location>
        <begin position="125"/>
        <end position="148"/>
    </location>
</feature>
<feature type="transmembrane region" description="Helical" evidence="8">
    <location>
        <begin position="168"/>
        <end position="188"/>
    </location>
</feature>
<reference evidence="9 10" key="1">
    <citation type="submission" date="2018-07" db="EMBL/GenBank/DDBJ databases">
        <title>Genomic Encyclopedia of Type Strains, Phase III (KMG-III): the genomes of soil and plant-associated and newly described type strains.</title>
        <authorList>
            <person name="Whitman W."/>
        </authorList>
    </citation>
    <scope>NUCLEOTIDE SEQUENCE [LARGE SCALE GENOMIC DNA]</scope>
    <source>
        <strain evidence="9 10">CECT 8488</strain>
    </source>
</reference>
<proteinExistence type="inferred from homology"/>
<dbReference type="OrthoDB" id="9810457at2"/>
<feature type="transmembrane region" description="Helical" evidence="8">
    <location>
        <begin position="230"/>
        <end position="251"/>
    </location>
</feature>
<feature type="transmembrane region" description="Helical" evidence="8">
    <location>
        <begin position="200"/>
        <end position="218"/>
    </location>
</feature>
<dbReference type="AlphaFoldDB" id="A0A3D9H7Z6"/>
<dbReference type="InterPro" id="IPR038770">
    <property type="entry name" value="Na+/solute_symporter_sf"/>
</dbReference>
<feature type="transmembrane region" description="Helical" evidence="8">
    <location>
        <begin position="38"/>
        <end position="57"/>
    </location>
</feature>
<sequence length="313" mass="33768">MEIVVEIVLPVFGVVILGFLASRLGWFKGEAESGLASFVFNFAVPLMLLRSLATAQLPETVPWGFFGSFYIAAAAIALTGFLLARYLFGRTWGGQVISGMGYAFGNNVLLGLPLIMTTFGDQAALPFFILLSIHGLCFFTLTTLFLEFGQKQAGSSRAELVRQMTKSVFTNPLLLGIFAGLALNLTNISLPVPVDAICSLMQQAVTPCALFSLGASLTRYGIAGRLGQSAVMISAKTIVMPLIVYMLATRIFDIEPLWMMVAVMMAAQPTGVMTYIFAEKYKTGQAIATTSIFLSTGLSIVTLSVILFLFDVR</sequence>
<evidence type="ECO:0000256" key="8">
    <source>
        <dbReference type="SAM" id="Phobius"/>
    </source>
</evidence>
<evidence type="ECO:0008006" key="11">
    <source>
        <dbReference type="Google" id="ProtNLM"/>
    </source>
</evidence>
<dbReference type="PANTHER" id="PTHR36838:SF3">
    <property type="entry name" value="TRANSPORTER AUXIN EFFLUX CARRIER EC FAMILY"/>
    <property type="match status" value="1"/>
</dbReference>
<evidence type="ECO:0000256" key="1">
    <source>
        <dbReference type="ARBA" id="ARBA00004651"/>
    </source>
</evidence>
<gene>
    <name evidence="9" type="ORF">DFP90_11279</name>
</gene>
<feature type="transmembrane region" description="Helical" evidence="8">
    <location>
        <begin position="63"/>
        <end position="88"/>
    </location>
</feature>
<evidence type="ECO:0000256" key="3">
    <source>
        <dbReference type="ARBA" id="ARBA00022448"/>
    </source>
</evidence>
<keyword evidence="6 8" id="KW-1133">Transmembrane helix</keyword>
<evidence type="ECO:0000256" key="5">
    <source>
        <dbReference type="ARBA" id="ARBA00022692"/>
    </source>
</evidence>
<dbReference type="Proteomes" id="UP000256845">
    <property type="component" value="Unassembled WGS sequence"/>
</dbReference>
<feature type="transmembrane region" description="Helical" evidence="8">
    <location>
        <begin position="7"/>
        <end position="26"/>
    </location>
</feature>